<evidence type="ECO:0000313" key="2">
    <source>
        <dbReference type="Proteomes" id="UP001597094"/>
    </source>
</evidence>
<dbReference type="EMBL" id="JBHTLD010000002">
    <property type="protein sequence ID" value="MFD1184645.1"/>
    <property type="molecule type" value="Genomic_DNA"/>
</dbReference>
<accession>A0ABW3SK79</accession>
<gene>
    <name evidence="1" type="ORF">ACFQ2O_00410</name>
</gene>
<proteinExistence type="predicted"/>
<sequence length="48" mass="5594">MLLNPAIFSPELYDLSEVFRSMYLYYVRGLCTEQGSKFAEAYFSRSSI</sequence>
<name>A0ABW3SK79_9BACT</name>
<dbReference type="RefSeq" id="WP_377521987.1">
    <property type="nucleotide sequence ID" value="NZ_JBHTLD010000002.1"/>
</dbReference>
<organism evidence="1 2">
    <name type="scientific">Pontibacter rugosus</name>
    <dbReference type="NCBI Taxonomy" id="1745966"/>
    <lineage>
        <taxon>Bacteria</taxon>
        <taxon>Pseudomonadati</taxon>
        <taxon>Bacteroidota</taxon>
        <taxon>Cytophagia</taxon>
        <taxon>Cytophagales</taxon>
        <taxon>Hymenobacteraceae</taxon>
        <taxon>Pontibacter</taxon>
    </lineage>
</organism>
<dbReference type="Proteomes" id="UP001597094">
    <property type="component" value="Unassembled WGS sequence"/>
</dbReference>
<protein>
    <submittedName>
        <fullName evidence="1">Uncharacterized protein</fullName>
    </submittedName>
</protein>
<reference evidence="2" key="1">
    <citation type="journal article" date="2019" name="Int. J. Syst. Evol. Microbiol.">
        <title>The Global Catalogue of Microorganisms (GCM) 10K type strain sequencing project: providing services to taxonomists for standard genome sequencing and annotation.</title>
        <authorList>
            <consortium name="The Broad Institute Genomics Platform"/>
            <consortium name="The Broad Institute Genome Sequencing Center for Infectious Disease"/>
            <person name="Wu L."/>
            <person name="Ma J."/>
        </authorList>
    </citation>
    <scope>NUCLEOTIDE SEQUENCE [LARGE SCALE GENOMIC DNA]</scope>
    <source>
        <strain evidence="2">JCM 31319</strain>
    </source>
</reference>
<comment type="caution">
    <text evidence="1">The sequence shown here is derived from an EMBL/GenBank/DDBJ whole genome shotgun (WGS) entry which is preliminary data.</text>
</comment>
<keyword evidence="2" id="KW-1185">Reference proteome</keyword>
<evidence type="ECO:0000313" key="1">
    <source>
        <dbReference type="EMBL" id="MFD1184645.1"/>
    </source>
</evidence>